<dbReference type="PANTHER" id="PTHR36057:SF1">
    <property type="entry name" value="LIPOPROTEIN LIPID ATTACHMENT SITE-LIKE PROTEIN, PUTATIVE (DUF1223)-RELATED"/>
    <property type="match status" value="1"/>
</dbReference>
<comment type="caution">
    <text evidence="2">The sequence shown here is derived from an EMBL/GenBank/DDBJ whole genome shotgun (WGS) entry which is preliminary data.</text>
</comment>
<proteinExistence type="predicted"/>
<keyword evidence="1" id="KW-0732">Signal</keyword>
<name>A0A8E0NBA5_9CAUL</name>
<dbReference type="PANTHER" id="PTHR36057">
    <property type="match status" value="1"/>
</dbReference>
<evidence type="ECO:0000313" key="3">
    <source>
        <dbReference type="Proteomes" id="UP000016569"/>
    </source>
</evidence>
<dbReference type="InterPro" id="IPR010634">
    <property type="entry name" value="DUF1223"/>
</dbReference>
<reference evidence="3" key="1">
    <citation type="journal article" date="2013" name="Genome Announc.">
        <title>Draft Genome Sequence of the Dimorphic Prosthecate Bacterium Brevundimonas abyssalis TAR-001T.</title>
        <authorList>
            <person name="Tsubouchi T."/>
            <person name="Nishi S."/>
            <person name="Usui K."/>
            <person name="Shimane Y."/>
            <person name="Takaki Y."/>
            <person name="Maruyama T."/>
            <person name="Hatada Y."/>
        </authorList>
    </citation>
    <scope>NUCLEOTIDE SEQUENCE [LARGE SCALE GENOMIC DNA]</scope>
    <source>
        <strain evidence="3">TAR-001</strain>
    </source>
</reference>
<dbReference type="Proteomes" id="UP000016569">
    <property type="component" value="Unassembled WGS sequence"/>
</dbReference>
<dbReference type="AlphaFoldDB" id="A0A8E0NBA5"/>
<gene>
    <name evidence="2" type="ORF">MBEBAB_1453</name>
</gene>
<accession>A0A8E0NBA5</accession>
<dbReference type="Pfam" id="PF06764">
    <property type="entry name" value="DUF1223"/>
    <property type="match status" value="1"/>
</dbReference>
<sequence length="252" mass="27156">MRAMKGIWGLITAGAAAVVMSGAASSSAQTASAGSGSRVSTPVEPVVVELFTAQGCSGCPEANALLEGLAERPGVIALTYAVDYWDYLGWPDTFAQPAFAERQRAYQDRLRLRDVYTPQVIIDGSRQFSGARGAEIESVVEEEAERLIFMPEVEFRETGDRVGVGSGRAPEGGAEVWLVRYRSGPQIVQVGEGENRGIEVRHANVVREVTRLGEWRGRPILLSLPEPSEDGLHMAVLVQAMDDGRILAAATR</sequence>
<protein>
    <recommendedName>
        <fullName evidence="4">DUF1223 domain-containing protein</fullName>
    </recommendedName>
</protein>
<dbReference type="EMBL" id="BATC01000021">
    <property type="protein sequence ID" value="GAD59203.1"/>
    <property type="molecule type" value="Genomic_DNA"/>
</dbReference>
<organism evidence="2 3">
    <name type="scientific">Brevundimonas abyssalis TAR-001</name>
    <dbReference type="NCBI Taxonomy" id="1391729"/>
    <lineage>
        <taxon>Bacteria</taxon>
        <taxon>Pseudomonadati</taxon>
        <taxon>Pseudomonadota</taxon>
        <taxon>Alphaproteobacteria</taxon>
        <taxon>Caulobacterales</taxon>
        <taxon>Caulobacteraceae</taxon>
        <taxon>Brevundimonas</taxon>
    </lineage>
</organism>
<keyword evidence="3" id="KW-1185">Reference proteome</keyword>
<dbReference type="SUPFAM" id="SSF52833">
    <property type="entry name" value="Thioredoxin-like"/>
    <property type="match status" value="1"/>
</dbReference>
<feature type="signal peptide" evidence="1">
    <location>
        <begin position="1"/>
        <end position="30"/>
    </location>
</feature>
<feature type="chain" id="PRO_5034328974" description="DUF1223 domain-containing protein" evidence="1">
    <location>
        <begin position="31"/>
        <end position="252"/>
    </location>
</feature>
<evidence type="ECO:0000256" key="1">
    <source>
        <dbReference type="SAM" id="SignalP"/>
    </source>
</evidence>
<evidence type="ECO:0000313" key="2">
    <source>
        <dbReference type="EMBL" id="GAD59203.1"/>
    </source>
</evidence>
<dbReference type="InterPro" id="IPR036249">
    <property type="entry name" value="Thioredoxin-like_sf"/>
</dbReference>
<evidence type="ECO:0008006" key="4">
    <source>
        <dbReference type="Google" id="ProtNLM"/>
    </source>
</evidence>